<keyword evidence="4 7" id="KW-0812">Transmembrane</keyword>
<comment type="caution">
    <text evidence="10">The sequence shown here is derived from an EMBL/GenBank/DDBJ whole genome shotgun (WGS) entry which is preliminary data.</text>
</comment>
<dbReference type="Proteomes" id="UP000009875">
    <property type="component" value="Unassembled WGS sequence"/>
</dbReference>
<keyword evidence="7" id="KW-0131">Cell cycle</keyword>
<dbReference type="OrthoDB" id="9805475at2"/>
<evidence type="ECO:0000256" key="5">
    <source>
        <dbReference type="ARBA" id="ARBA00022989"/>
    </source>
</evidence>
<feature type="transmembrane region" description="Helical" evidence="7">
    <location>
        <begin position="54"/>
        <end position="74"/>
    </location>
</feature>
<evidence type="ECO:0000313" key="10">
    <source>
        <dbReference type="EMBL" id="EKU94381.1"/>
    </source>
</evidence>
<feature type="transmembrane region" description="Helical" evidence="7">
    <location>
        <begin position="173"/>
        <end position="192"/>
    </location>
</feature>
<evidence type="ECO:0000313" key="11">
    <source>
        <dbReference type="Proteomes" id="UP000009875"/>
    </source>
</evidence>
<dbReference type="UniPathway" id="UPA00219"/>
<feature type="transmembrane region" description="Helical" evidence="7">
    <location>
        <begin position="249"/>
        <end position="270"/>
    </location>
</feature>
<dbReference type="EC" id="2.7.8.13" evidence="7 8"/>
<comment type="catalytic activity">
    <reaction evidence="7">
        <text>UDP-N-acetyl-alpha-D-muramoyl-L-alanyl-gamma-D-glutamyl-L-lysyl-D-alanyl-D-alanine + di-trans,octa-cis-undecaprenyl phosphate = Mur2Ac(oyl-L-Ala-gamma-D-Glu-L-Lys-D-Ala-D-Ala)-di-trans,octa-cis-undecaprenyl diphosphate + UMP</text>
        <dbReference type="Rhea" id="RHEA:21920"/>
        <dbReference type="ChEBI" id="CHEBI:57865"/>
        <dbReference type="ChEBI" id="CHEBI:60032"/>
        <dbReference type="ChEBI" id="CHEBI:60392"/>
        <dbReference type="ChEBI" id="CHEBI:70758"/>
        <dbReference type="EC" id="2.7.8.13"/>
    </reaction>
</comment>
<dbReference type="InterPro" id="IPR003524">
    <property type="entry name" value="PNAcMuramoyl-5peptid_Trfase"/>
</dbReference>
<comment type="similarity">
    <text evidence="2 7">Belongs to the glycosyltransferase 4 family. MraY subfamily.</text>
</comment>
<dbReference type="AlphaFoldDB" id="K9EEY3"/>
<evidence type="ECO:0000256" key="3">
    <source>
        <dbReference type="ARBA" id="ARBA00022679"/>
    </source>
</evidence>
<dbReference type="STRING" id="883081.HMPREF9698_00109"/>
<proteinExistence type="inferred from homology"/>
<feature type="transmembrane region" description="Helical" evidence="7">
    <location>
        <begin position="198"/>
        <end position="215"/>
    </location>
</feature>
<dbReference type="PATRIC" id="fig|883081.3.peg.112"/>
<organism evidence="10 11">
    <name type="scientific">Alloiococcus otitis ATCC 51267</name>
    <dbReference type="NCBI Taxonomy" id="883081"/>
    <lineage>
        <taxon>Bacteria</taxon>
        <taxon>Bacillati</taxon>
        <taxon>Bacillota</taxon>
        <taxon>Bacilli</taxon>
        <taxon>Lactobacillales</taxon>
        <taxon>Carnobacteriaceae</taxon>
        <taxon>Alloiococcus</taxon>
    </lineage>
</organism>
<dbReference type="PANTHER" id="PTHR22926:SF5">
    <property type="entry name" value="PHOSPHO-N-ACETYLMURAMOYL-PENTAPEPTIDE-TRANSFERASE HOMOLOG"/>
    <property type="match status" value="1"/>
</dbReference>
<keyword evidence="7" id="KW-0133">Cell shape</keyword>
<dbReference type="eggNOG" id="COG0472">
    <property type="taxonomic scope" value="Bacteria"/>
</dbReference>
<keyword evidence="5 7" id="KW-1133">Transmembrane helix</keyword>
<dbReference type="GO" id="GO:0051301">
    <property type="term" value="P:cell division"/>
    <property type="evidence" value="ECO:0007669"/>
    <property type="project" value="UniProtKB-KW"/>
</dbReference>
<sequence length="317" mass="35055">MINLQLVWPFLSGLVLSLILMPLVIKYFRRKQLGQITREIGPSWHQSKSGTPTMGGLAFILSVTVTIALAFLIGTGTKDIALLLMVFLVYGLIGFLDDYIKLVMKRNLGLTSLQKLLGQILAALVFYFIADVSTIVNLPFSLSIDLGFLYPLFVVFWLVGFSNATNLTDGIDGLLGTTSILALLAYSFIAVWQEQYDVLLFILSLVGGLLGFLAFNIKPAKIFMGDVGSLAIGGVFASLSIILNQEWTLLFIGLVFVVETASVILQVASYKTRGKRIFKMTPIHHHFEMNGYSEWKIVIIFSVVTIITSLVTIWMVV</sequence>
<evidence type="ECO:0000256" key="9">
    <source>
        <dbReference type="PIRSR" id="PIRSR600715-1"/>
    </source>
</evidence>
<comment type="subcellular location">
    <subcellularLocation>
        <location evidence="7">Cell membrane</location>
        <topology evidence="7">Multi-pass membrane protein</topology>
    </subcellularLocation>
    <subcellularLocation>
        <location evidence="1">Membrane</location>
        <topology evidence="1">Multi-pass membrane protein</topology>
    </subcellularLocation>
</comment>
<feature type="transmembrane region" description="Helical" evidence="7">
    <location>
        <begin position="6"/>
        <end position="28"/>
    </location>
</feature>
<dbReference type="Pfam" id="PF10555">
    <property type="entry name" value="MraY_sig1"/>
    <property type="match status" value="1"/>
</dbReference>
<dbReference type="GO" id="GO:0008963">
    <property type="term" value="F:phospho-N-acetylmuramoyl-pentapeptide-transferase activity"/>
    <property type="evidence" value="ECO:0007669"/>
    <property type="project" value="UniProtKB-UniRule"/>
</dbReference>
<dbReference type="RefSeq" id="WP_003776254.1">
    <property type="nucleotide sequence ID" value="NZ_JH992957.1"/>
</dbReference>
<comment type="cofactor">
    <cofactor evidence="7 9">
        <name>Mg(2+)</name>
        <dbReference type="ChEBI" id="CHEBI:18420"/>
    </cofactor>
</comment>
<comment type="function">
    <text evidence="7">Catalyzes the initial step of the lipid cycle reactions in the biosynthesis of the cell wall peptidoglycan: transfers peptidoglycan precursor phospho-MurNAc-pentapeptide from UDP-MurNAc-pentapeptide onto the lipid carrier undecaprenyl phosphate, yielding undecaprenyl-pyrophosphoryl-MurNAc-pentapeptide, known as lipid I.</text>
</comment>
<keyword evidence="3 7" id="KW-0808">Transferase</keyword>
<feature type="transmembrane region" description="Helical" evidence="7">
    <location>
        <begin position="116"/>
        <end position="136"/>
    </location>
</feature>
<feature type="binding site" evidence="9">
    <location>
        <position position="166"/>
    </location>
    <ligand>
        <name>Mg(2+)</name>
        <dbReference type="ChEBI" id="CHEBI:18420"/>
    </ligand>
</feature>
<dbReference type="GO" id="GO:0008360">
    <property type="term" value="P:regulation of cell shape"/>
    <property type="evidence" value="ECO:0007669"/>
    <property type="project" value="UniProtKB-KW"/>
</dbReference>
<feature type="binding site" evidence="9">
    <location>
        <position position="226"/>
    </location>
    <ligand>
        <name>Mg(2+)</name>
        <dbReference type="ChEBI" id="CHEBI:18420"/>
    </ligand>
</feature>
<keyword evidence="6 7" id="KW-0472">Membrane</keyword>
<keyword evidence="7" id="KW-0961">Cell wall biogenesis/degradation</keyword>
<reference evidence="10 11" key="1">
    <citation type="submission" date="2012-09" db="EMBL/GenBank/DDBJ databases">
        <title>The Genome Sequence of Alloiococcus otitis ATCC 51267.</title>
        <authorList>
            <consortium name="The Broad Institute Genome Sequencing Platform"/>
            <person name="Earl A."/>
            <person name="Ward D."/>
            <person name="Feldgarden M."/>
            <person name="Gevers D."/>
            <person name="Huys G."/>
            <person name="Walker B."/>
            <person name="Young S.K."/>
            <person name="Zeng Q."/>
            <person name="Gargeya S."/>
            <person name="Fitzgerald M."/>
            <person name="Haas B."/>
            <person name="Abouelleil A."/>
            <person name="Alvarado L."/>
            <person name="Arachchi H.M."/>
            <person name="Berlin A.M."/>
            <person name="Chapman S.B."/>
            <person name="Goldberg J."/>
            <person name="Griggs A."/>
            <person name="Gujja S."/>
            <person name="Hansen M."/>
            <person name="Howarth C."/>
            <person name="Imamovic A."/>
            <person name="Larimer J."/>
            <person name="McCowen C."/>
            <person name="Montmayeur A."/>
            <person name="Murphy C."/>
            <person name="Neiman D."/>
            <person name="Pearson M."/>
            <person name="Priest M."/>
            <person name="Roberts A."/>
            <person name="Saif S."/>
            <person name="Shea T."/>
            <person name="Sisk P."/>
            <person name="Sykes S."/>
            <person name="Wortman J."/>
            <person name="Nusbaum C."/>
            <person name="Birren B."/>
        </authorList>
    </citation>
    <scope>NUCLEOTIDE SEQUENCE [LARGE SCALE GENOMIC DNA]</scope>
    <source>
        <strain evidence="10 11">ATCC 51267</strain>
    </source>
</reference>
<gene>
    <name evidence="7" type="primary">mraY</name>
    <name evidence="10" type="ORF">HMPREF9698_00109</name>
</gene>
<dbReference type="PROSITE" id="PS01347">
    <property type="entry name" value="MRAY_1"/>
    <property type="match status" value="1"/>
</dbReference>
<dbReference type="InterPro" id="IPR018480">
    <property type="entry name" value="PNAcMuramoyl-5peptid_Trfase_CS"/>
</dbReference>
<evidence type="ECO:0000256" key="6">
    <source>
        <dbReference type="ARBA" id="ARBA00023136"/>
    </source>
</evidence>
<keyword evidence="11" id="KW-1185">Reference proteome</keyword>
<dbReference type="GO" id="GO:0071555">
    <property type="term" value="P:cell wall organization"/>
    <property type="evidence" value="ECO:0007669"/>
    <property type="project" value="UniProtKB-KW"/>
</dbReference>
<name>K9EEY3_9LACT</name>
<dbReference type="GO" id="GO:0005886">
    <property type="term" value="C:plasma membrane"/>
    <property type="evidence" value="ECO:0007669"/>
    <property type="project" value="UniProtKB-SubCell"/>
</dbReference>
<evidence type="ECO:0000256" key="7">
    <source>
        <dbReference type="HAMAP-Rule" id="MF_00038"/>
    </source>
</evidence>
<dbReference type="HOGENOM" id="CLU_023982_0_1_9"/>
<dbReference type="InterPro" id="IPR000715">
    <property type="entry name" value="Glycosyl_transferase_4"/>
</dbReference>
<dbReference type="Pfam" id="PF00953">
    <property type="entry name" value="Glycos_transf_4"/>
    <property type="match status" value="1"/>
</dbReference>
<comment type="pathway">
    <text evidence="7">Cell wall biogenesis; peptidoglycan biosynthesis.</text>
</comment>
<dbReference type="PANTHER" id="PTHR22926">
    <property type="entry name" value="PHOSPHO-N-ACETYLMURAMOYL-PENTAPEPTIDE-TRANSFERASE"/>
    <property type="match status" value="1"/>
</dbReference>
<accession>K9EEY3</accession>
<feature type="transmembrane region" description="Helical" evidence="7">
    <location>
        <begin position="80"/>
        <end position="96"/>
    </location>
</feature>
<dbReference type="HAMAP" id="MF_00038">
    <property type="entry name" value="MraY"/>
    <property type="match status" value="1"/>
</dbReference>
<evidence type="ECO:0000256" key="4">
    <source>
        <dbReference type="ARBA" id="ARBA00022692"/>
    </source>
</evidence>
<keyword evidence="7" id="KW-0132">Cell division</keyword>
<dbReference type="CDD" id="cd06852">
    <property type="entry name" value="GT_MraY"/>
    <property type="match status" value="1"/>
</dbReference>
<keyword evidence="7 9" id="KW-0479">Metal-binding</keyword>
<keyword evidence="7" id="KW-1003">Cell membrane</keyword>
<dbReference type="GO" id="GO:0009252">
    <property type="term" value="P:peptidoglycan biosynthetic process"/>
    <property type="evidence" value="ECO:0007669"/>
    <property type="project" value="UniProtKB-UniRule"/>
</dbReference>
<evidence type="ECO:0000256" key="2">
    <source>
        <dbReference type="ARBA" id="ARBA00005583"/>
    </source>
</evidence>
<keyword evidence="7 9" id="KW-0460">Magnesium</keyword>
<evidence type="ECO:0000256" key="1">
    <source>
        <dbReference type="ARBA" id="ARBA00004141"/>
    </source>
</evidence>
<protein>
    <recommendedName>
        <fullName evidence="7 8">Phospho-N-acetylmuramoyl-pentapeptide-transferase</fullName>
        <ecNumber evidence="7 8">2.7.8.13</ecNumber>
    </recommendedName>
    <alternativeName>
        <fullName evidence="7">UDP-MurNAc-pentapeptide phosphotransferase</fullName>
    </alternativeName>
</protein>
<feature type="transmembrane region" description="Helical" evidence="7">
    <location>
        <begin position="222"/>
        <end position="243"/>
    </location>
</feature>
<dbReference type="EMBL" id="AGXA01000002">
    <property type="protein sequence ID" value="EKU94381.1"/>
    <property type="molecule type" value="Genomic_DNA"/>
</dbReference>
<feature type="transmembrane region" description="Helical" evidence="7">
    <location>
        <begin position="297"/>
        <end position="316"/>
    </location>
</feature>
<dbReference type="NCBIfam" id="TIGR00445">
    <property type="entry name" value="mraY"/>
    <property type="match status" value="1"/>
</dbReference>
<keyword evidence="7" id="KW-0573">Peptidoglycan synthesis</keyword>
<feature type="transmembrane region" description="Helical" evidence="7">
    <location>
        <begin position="142"/>
        <end position="161"/>
    </location>
</feature>
<dbReference type="PROSITE" id="PS01348">
    <property type="entry name" value="MRAY_2"/>
    <property type="match status" value="1"/>
</dbReference>
<dbReference type="GO" id="GO:0046872">
    <property type="term" value="F:metal ion binding"/>
    <property type="evidence" value="ECO:0007669"/>
    <property type="project" value="UniProtKB-KW"/>
</dbReference>
<evidence type="ECO:0000256" key="8">
    <source>
        <dbReference type="NCBIfam" id="TIGR00445"/>
    </source>
</evidence>